<feature type="chain" id="PRO_5038993602" evidence="1">
    <location>
        <begin position="19"/>
        <end position="156"/>
    </location>
</feature>
<dbReference type="Proteomes" id="UP000036061">
    <property type="component" value="Chromosome"/>
</dbReference>
<proteinExistence type="predicted"/>
<feature type="signal peptide" evidence="1">
    <location>
        <begin position="1"/>
        <end position="18"/>
    </location>
</feature>
<evidence type="ECO:0000313" key="3">
    <source>
        <dbReference type="Proteomes" id="UP000036061"/>
    </source>
</evidence>
<name>A0A2Z4MCP0_BREBE</name>
<accession>A0A2Z4MCP0</accession>
<keyword evidence="1" id="KW-0732">Signal</keyword>
<evidence type="ECO:0000313" key="2">
    <source>
        <dbReference type="EMBL" id="AWX54262.1"/>
    </source>
</evidence>
<protein>
    <submittedName>
        <fullName evidence="2">Uncharacterized protein</fullName>
    </submittedName>
</protein>
<reference evidence="2 3" key="1">
    <citation type="journal article" date="2015" name="Genome Announc.">
        <title>Draft Genome Sequence of Brevibacillus brevis DZQ7, a Plant Growth-Promoting Rhizobacterium with Broad-Spectrum Antimicrobial Activity.</title>
        <authorList>
            <person name="Hou Q."/>
            <person name="Wang C."/>
            <person name="Hou X."/>
            <person name="Xia Z."/>
            <person name="Ye J."/>
            <person name="Liu K."/>
            <person name="Liu H."/>
            <person name="Wang J."/>
            <person name="Guo H."/>
            <person name="Yu X."/>
            <person name="Yang Y."/>
            <person name="Du B."/>
            <person name="Ding Y."/>
        </authorList>
    </citation>
    <scope>NUCLEOTIDE SEQUENCE [LARGE SCALE GENOMIC DNA]</scope>
    <source>
        <strain evidence="2 3">DZQ7</strain>
    </source>
</reference>
<evidence type="ECO:0000256" key="1">
    <source>
        <dbReference type="SAM" id="SignalP"/>
    </source>
</evidence>
<gene>
    <name evidence="2" type="ORF">AB432_004050</name>
</gene>
<organism evidence="2 3">
    <name type="scientific">Brevibacillus brevis</name>
    <name type="common">Bacillus brevis</name>
    <dbReference type="NCBI Taxonomy" id="1393"/>
    <lineage>
        <taxon>Bacteria</taxon>
        <taxon>Bacillati</taxon>
        <taxon>Bacillota</taxon>
        <taxon>Bacilli</taxon>
        <taxon>Bacillales</taxon>
        <taxon>Paenibacillaceae</taxon>
        <taxon>Brevibacillus</taxon>
    </lineage>
</organism>
<dbReference type="RefSeq" id="WP_048031147.1">
    <property type="nucleotide sequence ID" value="NZ_CP030117.1"/>
</dbReference>
<sequence length="156" mass="17235">MFSIWLPLVMTSSALVFGAIPSHVPATMTSSVAWMVAVQEFDAFLQDWKKGQTLANLRHPLFDLTEVSAVSGMMEIIRFSGEAHGQAGEITLSFYTLEGDKVFSPPGSVSVARVDEKRREFHVTGAIPRVLRGRTGVVQVTFTGEKRASYLLKVRF</sequence>
<dbReference type="EMBL" id="CP030117">
    <property type="protein sequence ID" value="AWX54262.1"/>
    <property type="molecule type" value="Genomic_DNA"/>
</dbReference>
<dbReference type="AlphaFoldDB" id="A0A2Z4MCP0"/>